<evidence type="ECO:0000256" key="5">
    <source>
        <dbReference type="ARBA" id="ARBA00023170"/>
    </source>
</evidence>
<accession>A0A8X6M1Y2</accession>
<dbReference type="PRINTS" id="PR00248">
    <property type="entry name" value="GPCRMGR"/>
</dbReference>
<dbReference type="InterPro" id="IPR050726">
    <property type="entry name" value="mGluR"/>
</dbReference>
<dbReference type="Gene3D" id="3.40.50.2300">
    <property type="match status" value="2"/>
</dbReference>
<dbReference type="AlphaFoldDB" id="A0A8X6M1Y2"/>
<proteinExistence type="predicted"/>
<dbReference type="GO" id="GO:0004930">
    <property type="term" value="F:G protein-coupled receptor activity"/>
    <property type="evidence" value="ECO:0007669"/>
    <property type="project" value="InterPro"/>
</dbReference>
<evidence type="ECO:0000256" key="6">
    <source>
        <dbReference type="ARBA" id="ARBA00023180"/>
    </source>
</evidence>
<feature type="domain" description="Receptor ligand binding region" evidence="7">
    <location>
        <begin position="136"/>
        <end position="534"/>
    </location>
</feature>
<evidence type="ECO:0000256" key="4">
    <source>
        <dbReference type="ARBA" id="ARBA00023136"/>
    </source>
</evidence>
<dbReference type="Proteomes" id="UP000887116">
    <property type="component" value="Unassembled WGS sequence"/>
</dbReference>
<comment type="caution">
    <text evidence="8">The sequence shown here is derived from an EMBL/GenBank/DDBJ whole genome shotgun (WGS) entry which is preliminary data.</text>
</comment>
<keyword evidence="4" id="KW-0472">Membrane</keyword>
<sequence>MERENLLDGRTIFLLPPAGRKGALHVLNRSMMLTCCAGQADPNVAQERLQETGGSEEVKGAAEESVCKNKAESKDAFTEMLDSIKRWNTFFDKRLCPQKKVVDIDGDIILGGLMTLKEEDEDQMCGRLMPAGIHDLEAILYTIDKVNAMKEFLPGIKLGAYILDDCDQVSYSYVQAHNFIQDSRYSKFLSKSAFRCSDGGSYFRSPNVAGVIRSETKCCRVAELLEKFKIPQVIFSDTNVDFTERPEFEYLLTTVPSNKNTAEIIFLHLLFSRSFVSSDNENDYESRLLLEEGFLRTNISIPLNLTFGDDSSSACKGYHDKVAEVLMLESKSQKVIIGSQADIDGVVEAIGRSPYVKSVLGVNSSIHTSIFSTEIHNKQDESFLILKYVTPPVAGFKDYFKSLNVKTNKRNPWFAEYWEQTFSCKLPETRKTPVNRFAKECSGKEDLSTVEGLEMAQTLQYASHSVLAFAYAIKSIHADLCDGEPGVCDKMKPLKGTMMLKYLKDTSFKGLNGDYFKIKKKRDEPSEFKIFHLDQKDPKKCEFVSGGYYQNVTFANLLEKFHFEKDEHPHIYIDLNETMMTLTVTRITTDPLASGIRIIAIIFFLSSGLWMCRGVLEKVEEKVQGVLAIFTEFLYETLGRRLMW</sequence>
<dbReference type="OrthoDB" id="425344at2759"/>
<keyword evidence="5 8" id="KW-0675">Receptor</keyword>
<dbReference type="EMBL" id="BMAO01009152">
    <property type="protein sequence ID" value="GFR28972.1"/>
    <property type="molecule type" value="Genomic_DNA"/>
</dbReference>
<dbReference type="Pfam" id="PF01094">
    <property type="entry name" value="ANF_receptor"/>
    <property type="match status" value="1"/>
</dbReference>
<reference evidence="8" key="1">
    <citation type="submission" date="2020-07" db="EMBL/GenBank/DDBJ databases">
        <title>Multicomponent nature underlies the extraordinary mechanical properties of spider dragline silk.</title>
        <authorList>
            <person name="Kono N."/>
            <person name="Nakamura H."/>
            <person name="Mori M."/>
            <person name="Yoshida Y."/>
            <person name="Ohtoshi R."/>
            <person name="Malay A.D."/>
            <person name="Moran D.A.P."/>
            <person name="Tomita M."/>
            <person name="Numata K."/>
            <person name="Arakawa K."/>
        </authorList>
    </citation>
    <scope>NUCLEOTIDE SEQUENCE</scope>
</reference>
<dbReference type="InterPro" id="IPR000337">
    <property type="entry name" value="GPCR_3"/>
</dbReference>
<evidence type="ECO:0000256" key="2">
    <source>
        <dbReference type="ARBA" id="ARBA00022692"/>
    </source>
</evidence>
<evidence type="ECO:0000313" key="8">
    <source>
        <dbReference type="EMBL" id="GFR28972.1"/>
    </source>
</evidence>
<name>A0A8X6M1Y2_TRICU</name>
<evidence type="ECO:0000256" key="3">
    <source>
        <dbReference type="ARBA" id="ARBA00022989"/>
    </source>
</evidence>
<keyword evidence="2" id="KW-0812">Transmembrane</keyword>
<comment type="subcellular location">
    <subcellularLocation>
        <location evidence="1">Membrane</location>
        <topology evidence="1">Multi-pass membrane protein</topology>
    </subcellularLocation>
</comment>
<keyword evidence="3" id="KW-1133">Transmembrane helix</keyword>
<dbReference type="InterPro" id="IPR001828">
    <property type="entry name" value="ANF_lig-bd_rcpt"/>
</dbReference>
<evidence type="ECO:0000259" key="7">
    <source>
        <dbReference type="Pfam" id="PF01094"/>
    </source>
</evidence>
<evidence type="ECO:0000256" key="1">
    <source>
        <dbReference type="ARBA" id="ARBA00004141"/>
    </source>
</evidence>
<protein>
    <submittedName>
        <fullName evidence="8">Metabotropic glutamate receptor 4</fullName>
    </submittedName>
</protein>
<dbReference type="SUPFAM" id="SSF53822">
    <property type="entry name" value="Periplasmic binding protein-like I"/>
    <property type="match status" value="1"/>
</dbReference>
<keyword evidence="9" id="KW-1185">Reference proteome</keyword>
<evidence type="ECO:0000313" key="9">
    <source>
        <dbReference type="Proteomes" id="UP000887116"/>
    </source>
</evidence>
<dbReference type="InterPro" id="IPR028082">
    <property type="entry name" value="Peripla_BP_I"/>
</dbReference>
<dbReference type="GO" id="GO:0016020">
    <property type="term" value="C:membrane"/>
    <property type="evidence" value="ECO:0007669"/>
    <property type="project" value="UniProtKB-SubCell"/>
</dbReference>
<organism evidence="8 9">
    <name type="scientific">Trichonephila clavata</name>
    <name type="common">Joro spider</name>
    <name type="synonym">Nephila clavata</name>
    <dbReference type="NCBI Taxonomy" id="2740835"/>
    <lineage>
        <taxon>Eukaryota</taxon>
        <taxon>Metazoa</taxon>
        <taxon>Ecdysozoa</taxon>
        <taxon>Arthropoda</taxon>
        <taxon>Chelicerata</taxon>
        <taxon>Arachnida</taxon>
        <taxon>Araneae</taxon>
        <taxon>Araneomorphae</taxon>
        <taxon>Entelegynae</taxon>
        <taxon>Araneoidea</taxon>
        <taxon>Nephilidae</taxon>
        <taxon>Trichonephila</taxon>
    </lineage>
</organism>
<keyword evidence="6" id="KW-0325">Glycoprotein</keyword>
<dbReference type="PANTHER" id="PTHR24060">
    <property type="entry name" value="METABOTROPIC GLUTAMATE RECEPTOR"/>
    <property type="match status" value="1"/>
</dbReference>
<gene>
    <name evidence="8" type="primary">GRM4</name>
    <name evidence="8" type="ORF">TNCT_373911</name>
</gene>